<dbReference type="Proteomes" id="UP000642014">
    <property type="component" value="Unassembled WGS sequence"/>
</dbReference>
<evidence type="ECO:0000313" key="4">
    <source>
        <dbReference type="Proteomes" id="UP000326029"/>
    </source>
</evidence>
<dbReference type="EMBL" id="BMSJ01000013">
    <property type="protein sequence ID" value="GGR45850.1"/>
    <property type="molecule type" value="Genomic_DNA"/>
</dbReference>
<keyword evidence="1" id="KW-1133">Transmembrane helix</keyword>
<dbReference type="AlphaFoldDB" id="A0AAV4KSR4"/>
<feature type="transmembrane region" description="Helical" evidence="1">
    <location>
        <begin position="68"/>
        <end position="86"/>
    </location>
</feature>
<keyword evidence="1" id="KW-0812">Transmembrane</keyword>
<evidence type="ECO:0000313" key="2">
    <source>
        <dbReference type="EMBL" id="GGR45850.1"/>
    </source>
</evidence>
<dbReference type="GeneID" id="95457112"/>
<name>A0AAV4KSR4_9ACTN</name>
<feature type="transmembrane region" description="Helical" evidence="1">
    <location>
        <begin position="39"/>
        <end position="62"/>
    </location>
</feature>
<reference evidence="2 5" key="1">
    <citation type="journal article" date="2014" name="Int. J. Syst. Evol. Microbiol.">
        <title>Complete genome sequence of Corynebacterium casei LMG S-19264T (=DSM 44701T), isolated from a smear-ripened cheese.</title>
        <authorList>
            <consortium name="US DOE Joint Genome Institute (JGI-PGF)"/>
            <person name="Walter F."/>
            <person name="Albersmeier A."/>
            <person name="Kalinowski J."/>
            <person name="Ruckert C."/>
        </authorList>
    </citation>
    <scope>NUCLEOTIDE SEQUENCE [LARGE SCALE GENOMIC DNA]</scope>
    <source>
        <strain evidence="2 5">JCM 4205</strain>
    </source>
</reference>
<dbReference type="EMBL" id="CP023693">
    <property type="protein sequence ID" value="QEV35102.1"/>
    <property type="molecule type" value="Genomic_DNA"/>
</dbReference>
<sequence>MPLPFLTADRAFDANDQVALPFDDHDQWRRPYRPGSWRVGAAALSLLLASFVLLAAVIIAAAGSVGGASATFGIAGVVIAATLRALRMGTWVSRAGVRRVGFLSTVTVPWAKVTSVRTVQQPVRWLGLPRTVQGQALVLGRQGGEQLVLLTDHSADFLSRVEAFDRAADTVEAWNAEYGTAPVAATR</sequence>
<evidence type="ECO:0000313" key="5">
    <source>
        <dbReference type="Proteomes" id="UP000642014"/>
    </source>
</evidence>
<dbReference type="Proteomes" id="UP000326029">
    <property type="component" value="Chromosome"/>
</dbReference>
<dbReference type="RefSeq" id="WP_062751916.1">
    <property type="nucleotide sequence ID" value="NZ_BMSJ01000013.1"/>
</dbReference>
<keyword evidence="1" id="KW-0472">Membrane</keyword>
<keyword evidence="4" id="KW-1185">Reference proteome</keyword>
<reference evidence="3 4" key="2">
    <citation type="submission" date="2017-09" db="EMBL/GenBank/DDBJ databases">
        <authorList>
            <person name="Lee N."/>
            <person name="Cho B.-K."/>
        </authorList>
    </citation>
    <scope>NUCLEOTIDE SEQUENCE [LARGE SCALE GENOMIC DNA]</scope>
    <source>
        <strain evidence="3 4">ATCC 19740</strain>
    </source>
</reference>
<evidence type="ECO:0000256" key="1">
    <source>
        <dbReference type="SAM" id="Phobius"/>
    </source>
</evidence>
<evidence type="ECO:0000313" key="3">
    <source>
        <dbReference type="EMBL" id="QEV35102.1"/>
    </source>
</evidence>
<proteinExistence type="predicted"/>
<reference evidence="2" key="3">
    <citation type="submission" date="2023-08" db="EMBL/GenBank/DDBJ databases">
        <authorList>
            <person name="Sun Q."/>
            <person name="Ohkuma M."/>
        </authorList>
    </citation>
    <scope>NUCLEOTIDE SEQUENCE</scope>
    <source>
        <strain evidence="2">JCM 4205</strain>
    </source>
</reference>
<gene>
    <name evidence="3" type="ORF">CP977_25440</name>
    <name evidence="2" type="ORF">GCM10010497_56530</name>
</gene>
<protein>
    <submittedName>
        <fullName evidence="2">Membrane protein</fullName>
    </submittedName>
</protein>
<organism evidence="2 5">
    <name type="scientific">Streptomyces cinereoruber</name>
    <dbReference type="NCBI Taxonomy" id="67260"/>
    <lineage>
        <taxon>Bacteria</taxon>
        <taxon>Bacillati</taxon>
        <taxon>Actinomycetota</taxon>
        <taxon>Actinomycetes</taxon>
        <taxon>Kitasatosporales</taxon>
        <taxon>Streptomycetaceae</taxon>
        <taxon>Streptomyces</taxon>
    </lineage>
</organism>
<accession>A0AAV4KSR4</accession>